<dbReference type="EMBL" id="FUZU01000004">
    <property type="protein sequence ID" value="SKC85852.1"/>
    <property type="molecule type" value="Genomic_DNA"/>
</dbReference>
<dbReference type="InterPro" id="IPR016024">
    <property type="entry name" value="ARM-type_fold"/>
</dbReference>
<dbReference type="AlphaFoldDB" id="A0A1T5MCC8"/>
<keyword evidence="2" id="KW-1185">Reference proteome</keyword>
<gene>
    <name evidence="1" type="ORF">SAMN05660236_4977</name>
</gene>
<dbReference type="STRING" id="688867.SAMN05660236_4977"/>
<organism evidence="1 2">
    <name type="scientific">Ohtaekwangia koreensis</name>
    <dbReference type="NCBI Taxonomy" id="688867"/>
    <lineage>
        <taxon>Bacteria</taxon>
        <taxon>Pseudomonadati</taxon>
        <taxon>Bacteroidota</taxon>
        <taxon>Cytophagia</taxon>
        <taxon>Cytophagales</taxon>
        <taxon>Fulvivirgaceae</taxon>
        <taxon>Ohtaekwangia</taxon>
    </lineage>
</organism>
<reference evidence="1 2" key="1">
    <citation type="submission" date="2017-02" db="EMBL/GenBank/DDBJ databases">
        <authorList>
            <person name="Peterson S.W."/>
        </authorList>
    </citation>
    <scope>NUCLEOTIDE SEQUENCE [LARGE SCALE GENOMIC DNA]</scope>
    <source>
        <strain evidence="1 2">DSM 25262</strain>
    </source>
</reference>
<accession>A0A1T5MCC8</accession>
<dbReference type="Proteomes" id="UP000190961">
    <property type="component" value="Unassembled WGS sequence"/>
</dbReference>
<sequence>MEQVNIGALLTKYNAGQANAEEVKMIEKCIEEGVIDLADLHKLNLLNEQVIHAEDPSPSLELDDRFYHMLAQEKKQAKTFSWKQFFAWPEIIPRLAFASVTLIIGLAAGYFIRQQPAGNTNHGEIAVLSQQVTDLKEMMMLSLLEKESATDRLKAVSLTQDMDQVSNKVTLALLETLNNDSNVNVRLAALDALKAYAKESAVREELIRSIAKQESPLVQLELAELMAALQAKSSVKELEKLLQDKNTPKEVKKKIQESIQVII</sequence>
<dbReference type="SUPFAM" id="SSF48371">
    <property type="entry name" value="ARM repeat"/>
    <property type="match status" value="1"/>
</dbReference>
<evidence type="ECO:0000313" key="1">
    <source>
        <dbReference type="EMBL" id="SKC85852.1"/>
    </source>
</evidence>
<proteinExistence type="predicted"/>
<dbReference type="RefSeq" id="WP_079689492.1">
    <property type="nucleotide sequence ID" value="NZ_FUZU01000004.1"/>
</dbReference>
<protein>
    <submittedName>
        <fullName evidence="1">HEAT repeat-containing protein</fullName>
    </submittedName>
</protein>
<dbReference type="Pfam" id="PF13646">
    <property type="entry name" value="HEAT_2"/>
    <property type="match status" value="1"/>
</dbReference>
<dbReference type="Gene3D" id="1.25.10.10">
    <property type="entry name" value="Leucine-rich Repeat Variant"/>
    <property type="match status" value="1"/>
</dbReference>
<dbReference type="OrthoDB" id="978644at2"/>
<name>A0A1T5MCC8_9BACT</name>
<dbReference type="InterPro" id="IPR011989">
    <property type="entry name" value="ARM-like"/>
</dbReference>
<evidence type="ECO:0000313" key="2">
    <source>
        <dbReference type="Proteomes" id="UP000190961"/>
    </source>
</evidence>